<name>A0A9X1IMG8_9GAMM</name>
<evidence type="ECO:0000313" key="5">
    <source>
        <dbReference type="EMBL" id="MCB5161612.1"/>
    </source>
</evidence>
<evidence type="ECO:0000313" key="6">
    <source>
        <dbReference type="Proteomes" id="UP001139095"/>
    </source>
</evidence>
<dbReference type="InterPro" id="IPR001638">
    <property type="entry name" value="Solute-binding_3/MltF_N"/>
</dbReference>
<keyword evidence="2 3" id="KW-0732">Signal</keyword>
<accession>A0A9X1IMG8</accession>
<feature type="signal peptide" evidence="3">
    <location>
        <begin position="1"/>
        <end position="20"/>
    </location>
</feature>
<dbReference type="Proteomes" id="UP001139095">
    <property type="component" value="Unassembled WGS sequence"/>
</dbReference>
<dbReference type="Gene3D" id="3.40.190.10">
    <property type="entry name" value="Periplasmic binding protein-like II"/>
    <property type="match status" value="2"/>
</dbReference>
<organism evidence="5 6">
    <name type="scientific">Marinomonas algarum</name>
    <dbReference type="NCBI Taxonomy" id="2883105"/>
    <lineage>
        <taxon>Bacteria</taxon>
        <taxon>Pseudomonadati</taxon>
        <taxon>Pseudomonadota</taxon>
        <taxon>Gammaproteobacteria</taxon>
        <taxon>Oceanospirillales</taxon>
        <taxon>Oceanospirillaceae</taxon>
        <taxon>Marinomonas</taxon>
    </lineage>
</organism>
<dbReference type="SUPFAM" id="SSF53850">
    <property type="entry name" value="Periplasmic binding protein-like II"/>
    <property type="match status" value="1"/>
</dbReference>
<dbReference type="SMART" id="SM00062">
    <property type="entry name" value="PBPb"/>
    <property type="match status" value="1"/>
</dbReference>
<evidence type="ECO:0000256" key="1">
    <source>
        <dbReference type="ARBA" id="ARBA00010333"/>
    </source>
</evidence>
<dbReference type="Pfam" id="PF00497">
    <property type="entry name" value="SBP_bac_3"/>
    <property type="match status" value="1"/>
</dbReference>
<comment type="similarity">
    <text evidence="1">Belongs to the bacterial solute-binding protein 3 family.</text>
</comment>
<comment type="caution">
    <text evidence="5">The sequence shown here is derived from an EMBL/GenBank/DDBJ whole genome shotgun (WGS) entry which is preliminary data.</text>
</comment>
<protein>
    <submittedName>
        <fullName evidence="5">Transporter substrate-binding domain-containing protein</fullName>
    </submittedName>
</protein>
<dbReference type="PANTHER" id="PTHR35936">
    <property type="entry name" value="MEMBRANE-BOUND LYTIC MUREIN TRANSGLYCOSYLASE F"/>
    <property type="match status" value="1"/>
</dbReference>
<gene>
    <name evidence="5" type="ORF">LG368_06820</name>
</gene>
<keyword evidence="6" id="KW-1185">Reference proteome</keyword>
<dbReference type="EMBL" id="JAJATW010000008">
    <property type="protein sequence ID" value="MCB5161612.1"/>
    <property type="molecule type" value="Genomic_DNA"/>
</dbReference>
<proteinExistence type="inferred from homology"/>
<feature type="chain" id="PRO_5040956169" evidence="3">
    <location>
        <begin position="21"/>
        <end position="273"/>
    </location>
</feature>
<evidence type="ECO:0000256" key="2">
    <source>
        <dbReference type="ARBA" id="ARBA00022729"/>
    </source>
</evidence>
<evidence type="ECO:0000256" key="3">
    <source>
        <dbReference type="SAM" id="SignalP"/>
    </source>
</evidence>
<dbReference type="RefSeq" id="WP_226753986.1">
    <property type="nucleotide sequence ID" value="NZ_JAJATW010000008.1"/>
</dbReference>
<dbReference type="AlphaFoldDB" id="A0A9X1IMG8"/>
<feature type="domain" description="Solute-binding protein family 3/N-terminal" evidence="4">
    <location>
        <begin position="31"/>
        <end position="259"/>
    </location>
</feature>
<dbReference type="PANTHER" id="PTHR35936:SF6">
    <property type="entry name" value="AMINO ACID ABC TRANSPORTER SUBSTRATE-BINDING PAAT FAMILY PROTEIN"/>
    <property type="match status" value="1"/>
</dbReference>
<sequence length="273" mass="30444">MRLLHGLLIMFFFFPSVLLAEDAVPTHSCNELTATGNSEYPPFLWRSKDAPLVLKGVNRLILDELSRRTGIAIRVIHTGPWSRAQYEVEQGRVDLMAGAFYTRERSDYMDYFTPVMLYTTSVVWQNIEARFPYHQQGDLKGKLGVSVINNSFGQAFDQFAEQNLNMISVASLSQALRMLSAKRVDYVLYEKNPAYAYASLLGLTNNLVAVSPSVSSEGLYLTLSKHSPCNNAMVKQNIAQALADMVADGFNDQAMETGMAQWRAYSKGLKAGS</sequence>
<evidence type="ECO:0000259" key="4">
    <source>
        <dbReference type="SMART" id="SM00062"/>
    </source>
</evidence>
<reference evidence="5" key="1">
    <citation type="submission" date="2021-10" db="EMBL/GenBank/DDBJ databases">
        <title>Marinomonas pontica sp. nov., isolated from the Black Sea.</title>
        <authorList>
            <person name="Zhao L.-H."/>
            <person name="Xue J.-H."/>
        </authorList>
    </citation>
    <scope>NUCLEOTIDE SEQUENCE</scope>
    <source>
        <strain evidence="5">E8</strain>
    </source>
</reference>